<proteinExistence type="inferred from homology"/>
<accession>A0AAN9R5F2</accession>
<evidence type="ECO:0000256" key="3">
    <source>
        <dbReference type="ARBA" id="ARBA00023315"/>
    </source>
</evidence>
<keyword evidence="5" id="KW-1185">Reference proteome</keyword>
<dbReference type="GO" id="GO:0005739">
    <property type="term" value="C:mitochondrion"/>
    <property type="evidence" value="ECO:0007669"/>
    <property type="project" value="TreeGrafter"/>
</dbReference>
<gene>
    <name evidence="4" type="ORF">VNO77_01654</name>
</gene>
<dbReference type="AlphaFoldDB" id="A0AAN9R5F2"/>
<keyword evidence="3" id="KW-0012">Acyltransferase</keyword>
<evidence type="ECO:0000256" key="1">
    <source>
        <dbReference type="ARBA" id="ARBA00010982"/>
    </source>
</evidence>
<organism evidence="4 5">
    <name type="scientific">Canavalia gladiata</name>
    <name type="common">Sword bean</name>
    <name type="synonym">Dolichos gladiatus</name>
    <dbReference type="NCBI Taxonomy" id="3824"/>
    <lineage>
        <taxon>Eukaryota</taxon>
        <taxon>Viridiplantae</taxon>
        <taxon>Streptophyta</taxon>
        <taxon>Embryophyta</taxon>
        <taxon>Tracheophyta</taxon>
        <taxon>Spermatophyta</taxon>
        <taxon>Magnoliopsida</taxon>
        <taxon>eudicotyledons</taxon>
        <taxon>Gunneridae</taxon>
        <taxon>Pentapetalae</taxon>
        <taxon>rosids</taxon>
        <taxon>fabids</taxon>
        <taxon>Fabales</taxon>
        <taxon>Fabaceae</taxon>
        <taxon>Papilionoideae</taxon>
        <taxon>50 kb inversion clade</taxon>
        <taxon>NPAAA clade</taxon>
        <taxon>indigoferoid/millettioid clade</taxon>
        <taxon>Phaseoleae</taxon>
        <taxon>Canavalia</taxon>
    </lineage>
</organism>
<sequence length="121" mass="13305">MDKNKPILGKFNLGVDSYYCPKGKLLHIYNKQKDSSVVLTFEHGIAAHESGAFKWEMVLVEISGGNGKSSTIVNKDENLDRFGAVKLRKLTPCFKERVSGEKALKLGLHVIAKVRGCADAV</sequence>
<comment type="similarity">
    <text evidence="1">Belongs to the thiolase-like superfamily. Thiolase family.</text>
</comment>
<dbReference type="Proteomes" id="UP001367508">
    <property type="component" value="Unassembled WGS sequence"/>
</dbReference>
<dbReference type="GO" id="GO:0003985">
    <property type="term" value="F:acetyl-CoA C-acetyltransferase activity"/>
    <property type="evidence" value="ECO:0007669"/>
    <property type="project" value="TreeGrafter"/>
</dbReference>
<evidence type="ECO:0000313" key="4">
    <source>
        <dbReference type="EMBL" id="KAK7359691.1"/>
    </source>
</evidence>
<protein>
    <submittedName>
        <fullName evidence="4">Uncharacterized protein</fullName>
    </submittedName>
</protein>
<dbReference type="PANTHER" id="PTHR18919">
    <property type="entry name" value="ACETYL-COA C-ACYLTRANSFERASE"/>
    <property type="match status" value="1"/>
</dbReference>
<evidence type="ECO:0000256" key="2">
    <source>
        <dbReference type="ARBA" id="ARBA00022679"/>
    </source>
</evidence>
<comment type="caution">
    <text evidence="4">The sequence shown here is derived from an EMBL/GenBank/DDBJ whole genome shotgun (WGS) entry which is preliminary data.</text>
</comment>
<dbReference type="InterPro" id="IPR016039">
    <property type="entry name" value="Thiolase-like"/>
</dbReference>
<keyword evidence="2" id="KW-0808">Transferase</keyword>
<dbReference type="EMBL" id="JAYMYQ010000001">
    <property type="protein sequence ID" value="KAK7359691.1"/>
    <property type="molecule type" value="Genomic_DNA"/>
</dbReference>
<evidence type="ECO:0000313" key="5">
    <source>
        <dbReference type="Proteomes" id="UP001367508"/>
    </source>
</evidence>
<dbReference type="Gene3D" id="3.40.47.10">
    <property type="match status" value="1"/>
</dbReference>
<name>A0AAN9R5F2_CANGL</name>
<reference evidence="4 5" key="1">
    <citation type="submission" date="2024-01" db="EMBL/GenBank/DDBJ databases">
        <title>The genomes of 5 underutilized Papilionoideae crops provide insights into root nodulation and disease resistanc.</title>
        <authorList>
            <person name="Jiang F."/>
        </authorList>
    </citation>
    <scope>NUCLEOTIDE SEQUENCE [LARGE SCALE GENOMIC DNA]</scope>
    <source>
        <strain evidence="4">LVBAO_FW01</strain>
        <tissue evidence="4">Leaves</tissue>
    </source>
</reference>
<dbReference type="PANTHER" id="PTHR18919:SF161">
    <property type="entry name" value="ACETYL-COA ACETYLTRANSFERASE 2"/>
    <property type="match status" value="1"/>
</dbReference>
<dbReference type="GO" id="GO:0006635">
    <property type="term" value="P:fatty acid beta-oxidation"/>
    <property type="evidence" value="ECO:0007669"/>
    <property type="project" value="TreeGrafter"/>
</dbReference>